<evidence type="ECO:0000313" key="5">
    <source>
        <dbReference type="Proteomes" id="UP000002534"/>
    </source>
</evidence>
<reference evidence="5" key="1">
    <citation type="submission" date="2005-10" db="EMBL/GenBank/DDBJ databases">
        <title>Complete sequence of Pelobacter carbinolicus DSM 2380.</title>
        <authorList>
            <person name="Copeland A."/>
            <person name="Lucas S."/>
            <person name="Lapidus A."/>
            <person name="Barry K."/>
            <person name="Detter J.C."/>
            <person name="Glavina T."/>
            <person name="Hammon N."/>
            <person name="Israni S."/>
            <person name="Pitluck S."/>
            <person name="Chertkov O."/>
            <person name="Schmutz J."/>
            <person name="Larimer F."/>
            <person name="Land M."/>
            <person name="Kyrpides N."/>
            <person name="Ivanova N."/>
            <person name="Richardson P."/>
        </authorList>
    </citation>
    <scope>NUCLEOTIDE SEQUENCE [LARGE SCALE GENOMIC DNA]</scope>
    <source>
        <strain evidence="5">DSM 2380 / NBRC 103641 / GraBd1</strain>
    </source>
</reference>
<name>Q3A5W5_SYNC1</name>
<dbReference type="STRING" id="338963.Pcar_0989"/>
<dbReference type="GO" id="GO:0003727">
    <property type="term" value="F:single-stranded RNA binding"/>
    <property type="evidence" value="ECO:0007669"/>
    <property type="project" value="TreeGrafter"/>
</dbReference>
<gene>
    <name evidence="4" type="primary">ndpA</name>
    <name evidence="4" type="ordered locus">Pcar_0989</name>
</gene>
<protein>
    <submittedName>
        <fullName evidence="4">Nucleoid-associated protein NdpA</fullName>
    </submittedName>
</protein>
<comment type="subcellular location">
    <subcellularLocation>
        <location evidence="1">Cytoplasm</location>
    </subcellularLocation>
</comment>
<dbReference type="PANTHER" id="PTHR38772">
    <property type="match status" value="1"/>
</dbReference>
<comment type="similarity">
    <text evidence="2">Belongs to the YejK family.</text>
</comment>
<evidence type="ECO:0000256" key="3">
    <source>
        <dbReference type="ARBA" id="ARBA00022490"/>
    </source>
</evidence>
<dbReference type="InterPro" id="IPR007358">
    <property type="entry name" value="Nucleoid_associated_NdpA"/>
</dbReference>
<dbReference type="AlphaFoldDB" id="Q3A5W5"/>
<dbReference type="KEGG" id="pca:Pcar_0989"/>
<dbReference type="GO" id="GO:0043590">
    <property type="term" value="C:bacterial nucleoid"/>
    <property type="evidence" value="ECO:0007669"/>
    <property type="project" value="TreeGrafter"/>
</dbReference>
<keyword evidence="3" id="KW-0963">Cytoplasm</keyword>
<dbReference type="HOGENOM" id="CLU_063050_0_1_7"/>
<sequence>MISIYKQRRAEVEIHNAIVHLVKKERHQNPDLRLREEPLPVDDKLSELITSLRKLYNEKTARGYGVFHQDTINYPLSTSLNGHLNNEVDFVEFSHNAMRTLVAKVTGVQLATGGYILLASYNENNADFLIVASIKHRPGLAFDQNLNLTGSVHIDLEHLHEMARVNVTSWLNNGERYLSFAKRRGGDDGFSDYFREFIGCEEFCNSTEMNKITLRAVKAFGDQRNLDAETRRQLHAAVFNYFDEKRLAKETVSLAALSHRIDDEQPEAFLTFINENAEEYPLGDGFDPVKNIYKGLKTFVIKDGSVKIQFNQEDFGTRVILNADQSLLIRELNPDFIRQLVDFQ</sequence>
<dbReference type="EMBL" id="CP000142">
    <property type="protein sequence ID" value="ABA88242.1"/>
    <property type="molecule type" value="Genomic_DNA"/>
</dbReference>
<organism evidence="4 5">
    <name type="scientific">Syntrophotalea carbinolica (strain DSM 2380 / NBRC 103641 / GraBd1)</name>
    <name type="common">Pelobacter carbinolicus</name>
    <dbReference type="NCBI Taxonomy" id="338963"/>
    <lineage>
        <taxon>Bacteria</taxon>
        <taxon>Pseudomonadati</taxon>
        <taxon>Thermodesulfobacteriota</taxon>
        <taxon>Desulfuromonadia</taxon>
        <taxon>Desulfuromonadales</taxon>
        <taxon>Syntrophotaleaceae</taxon>
        <taxon>Syntrophotalea</taxon>
    </lineage>
</organism>
<evidence type="ECO:0000313" key="4">
    <source>
        <dbReference type="EMBL" id="ABA88242.1"/>
    </source>
</evidence>
<dbReference type="eggNOG" id="COG3081">
    <property type="taxonomic scope" value="Bacteria"/>
</dbReference>
<dbReference type="GO" id="GO:0003690">
    <property type="term" value="F:double-stranded DNA binding"/>
    <property type="evidence" value="ECO:0007669"/>
    <property type="project" value="TreeGrafter"/>
</dbReference>
<dbReference type="Proteomes" id="UP000002534">
    <property type="component" value="Chromosome"/>
</dbReference>
<proteinExistence type="inferred from homology"/>
<dbReference type="PANTHER" id="PTHR38772:SF1">
    <property type="entry name" value="NUCLEOID-ASSOCIATED PROTEIN YEJK"/>
    <property type="match status" value="1"/>
</dbReference>
<dbReference type="Pfam" id="PF04245">
    <property type="entry name" value="NA37"/>
    <property type="match status" value="1"/>
</dbReference>
<keyword evidence="5" id="KW-1185">Reference proteome</keyword>
<reference evidence="4 5" key="2">
    <citation type="journal article" date="2012" name="BMC Genomics">
        <title>The genome of Pelobacter carbinolicus reveals surprising metabolic capabilities and physiological features.</title>
        <authorList>
            <person name="Aklujkar M."/>
            <person name="Haveman S.A."/>
            <person name="Didonato R.Jr."/>
            <person name="Chertkov O."/>
            <person name="Han C.S."/>
            <person name="Land M.L."/>
            <person name="Brown P."/>
            <person name="Lovley D.R."/>
        </authorList>
    </citation>
    <scope>NUCLEOTIDE SEQUENCE [LARGE SCALE GENOMIC DNA]</scope>
    <source>
        <strain evidence="5">DSM 2380 / NBRC 103641 / GraBd1</strain>
    </source>
</reference>
<evidence type="ECO:0000256" key="2">
    <source>
        <dbReference type="ARBA" id="ARBA00009035"/>
    </source>
</evidence>
<accession>Q3A5W5</accession>
<evidence type="ECO:0000256" key="1">
    <source>
        <dbReference type="ARBA" id="ARBA00004496"/>
    </source>
</evidence>
<dbReference type="GO" id="GO:0005737">
    <property type="term" value="C:cytoplasm"/>
    <property type="evidence" value="ECO:0007669"/>
    <property type="project" value="UniProtKB-SubCell"/>
</dbReference>